<proteinExistence type="predicted"/>
<reference evidence="2" key="1">
    <citation type="journal article" date="2015" name="Nature">
        <title>Complex archaea that bridge the gap between prokaryotes and eukaryotes.</title>
        <authorList>
            <person name="Spang A."/>
            <person name="Saw J.H."/>
            <person name="Jorgensen S.L."/>
            <person name="Zaremba-Niedzwiedzka K."/>
            <person name="Martijn J."/>
            <person name="Lind A.E."/>
            <person name="van Eijk R."/>
            <person name="Schleper C."/>
            <person name="Guy L."/>
            <person name="Ettema T.J."/>
        </authorList>
    </citation>
    <scope>NUCLEOTIDE SEQUENCE</scope>
</reference>
<feature type="domain" description="Methyltransferase" evidence="1">
    <location>
        <begin position="140"/>
        <end position="201"/>
    </location>
</feature>
<dbReference type="AlphaFoldDB" id="A0A0F9HEF5"/>
<evidence type="ECO:0000313" key="2">
    <source>
        <dbReference type="EMBL" id="KKM13512.1"/>
    </source>
</evidence>
<dbReference type="EMBL" id="LAZR01015364">
    <property type="protein sequence ID" value="KKM13512.1"/>
    <property type="molecule type" value="Genomic_DNA"/>
</dbReference>
<protein>
    <recommendedName>
        <fullName evidence="1">Methyltransferase domain-containing protein</fullName>
    </recommendedName>
</protein>
<dbReference type="InterPro" id="IPR029063">
    <property type="entry name" value="SAM-dependent_MTases_sf"/>
</dbReference>
<gene>
    <name evidence="2" type="ORF">LCGC14_1715500</name>
</gene>
<dbReference type="InterPro" id="IPR025714">
    <property type="entry name" value="Methyltranfer_dom"/>
</dbReference>
<comment type="caution">
    <text evidence="2">The sequence shown here is derived from an EMBL/GenBank/DDBJ whole genome shotgun (WGS) entry which is preliminary data.</text>
</comment>
<dbReference type="Gene3D" id="3.40.50.150">
    <property type="entry name" value="Vaccinia Virus protein VP39"/>
    <property type="match status" value="1"/>
</dbReference>
<accession>A0A0F9HEF5</accession>
<dbReference type="Pfam" id="PF13847">
    <property type="entry name" value="Methyltransf_31"/>
    <property type="match status" value="1"/>
</dbReference>
<name>A0A0F9HEF5_9ZZZZ</name>
<sequence>MKELTLSDISRSFGDTPENIPLICQEFLHAHNFRYRVLEGEEKDQTILRVLLDIENDMKRVDTSDRQGVWYEGWNENLQLFRLHKTLSSLDPKFIASGEIVRFNQQFIQPEDKDFEKNYIKLFQLWFFSKYMTGYNTVHEFGCGTGFNLAVIAKLFPEMHIRGYDYVQSSIDLVNEMAQYHNFDVQASFFDMTNPNYSVDIKNDCVFTCASIEQLGDRYHNFVDFLLSQKPSLCCHQEPLTELLDDSSLVDYLAIKFQKKRNYASGFLPLLQKLHNDNKIEILKIQRLYYGSTKTEGYNYVVWRPR</sequence>
<evidence type="ECO:0000259" key="1">
    <source>
        <dbReference type="Pfam" id="PF13847"/>
    </source>
</evidence>
<dbReference type="SUPFAM" id="SSF53335">
    <property type="entry name" value="S-adenosyl-L-methionine-dependent methyltransferases"/>
    <property type="match status" value="1"/>
</dbReference>
<organism evidence="2">
    <name type="scientific">marine sediment metagenome</name>
    <dbReference type="NCBI Taxonomy" id="412755"/>
    <lineage>
        <taxon>unclassified sequences</taxon>
        <taxon>metagenomes</taxon>
        <taxon>ecological metagenomes</taxon>
    </lineage>
</organism>